<dbReference type="Proteomes" id="UP000095283">
    <property type="component" value="Unplaced"/>
</dbReference>
<keyword evidence="1" id="KW-1133">Transmembrane helix</keyword>
<organism evidence="2 3">
    <name type="scientific">Heterorhabditis bacteriophora</name>
    <name type="common">Entomopathogenic nematode worm</name>
    <dbReference type="NCBI Taxonomy" id="37862"/>
    <lineage>
        <taxon>Eukaryota</taxon>
        <taxon>Metazoa</taxon>
        <taxon>Ecdysozoa</taxon>
        <taxon>Nematoda</taxon>
        <taxon>Chromadorea</taxon>
        <taxon>Rhabditida</taxon>
        <taxon>Rhabditina</taxon>
        <taxon>Rhabditomorpha</taxon>
        <taxon>Strongyloidea</taxon>
        <taxon>Heterorhabditidae</taxon>
        <taxon>Heterorhabditis</taxon>
    </lineage>
</organism>
<reference evidence="3" key="1">
    <citation type="submission" date="2016-11" db="UniProtKB">
        <authorList>
            <consortium name="WormBaseParasite"/>
        </authorList>
    </citation>
    <scope>IDENTIFICATION</scope>
</reference>
<keyword evidence="1" id="KW-0472">Membrane</keyword>
<evidence type="ECO:0000256" key="1">
    <source>
        <dbReference type="SAM" id="Phobius"/>
    </source>
</evidence>
<feature type="transmembrane region" description="Helical" evidence="1">
    <location>
        <begin position="15"/>
        <end position="34"/>
    </location>
</feature>
<proteinExistence type="predicted"/>
<sequence length="176" mass="20185">MIVIFIKDQNTGSMLIHKIIFILGNLGAIILAIYKGRMLLKHMGKIRKLGKWVPHELSENILLCIWWDTKRVLFCELLQPGETVTAVRYGRQLIDLFNAIEQKRPFTGQGSRKVILLHDNARPHVALSTQQTILNLGWELLPHAANSPDLAHSDYHSFRSMQNYLTGQRFPYVAEV</sequence>
<evidence type="ECO:0000313" key="3">
    <source>
        <dbReference type="WBParaSite" id="Hba_16325"/>
    </source>
</evidence>
<dbReference type="Pfam" id="PF01359">
    <property type="entry name" value="Transposase_1"/>
    <property type="match status" value="1"/>
</dbReference>
<dbReference type="PANTHER" id="PTHR46060">
    <property type="entry name" value="MARINER MOS1 TRANSPOSASE-LIKE PROTEIN"/>
    <property type="match status" value="1"/>
</dbReference>
<accession>A0A1I7XF75</accession>
<dbReference type="InterPro" id="IPR001888">
    <property type="entry name" value="Transposase_1"/>
</dbReference>
<dbReference type="GO" id="GO:0003676">
    <property type="term" value="F:nucleic acid binding"/>
    <property type="evidence" value="ECO:0007669"/>
    <property type="project" value="InterPro"/>
</dbReference>
<dbReference type="WBParaSite" id="Hba_16325">
    <property type="protein sequence ID" value="Hba_16325"/>
    <property type="gene ID" value="Hba_16325"/>
</dbReference>
<keyword evidence="1" id="KW-0812">Transmembrane</keyword>
<dbReference type="InterPro" id="IPR052709">
    <property type="entry name" value="Transposase-MT_Hybrid"/>
</dbReference>
<dbReference type="Gene3D" id="3.30.420.10">
    <property type="entry name" value="Ribonuclease H-like superfamily/Ribonuclease H"/>
    <property type="match status" value="1"/>
</dbReference>
<protein>
    <submittedName>
        <fullName evidence="3">Histone-lysine N-methyltransferase SETMAR</fullName>
    </submittedName>
</protein>
<dbReference type="AlphaFoldDB" id="A0A1I7XF75"/>
<dbReference type="InterPro" id="IPR036397">
    <property type="entry name" value="RNaseH_sf"/>
</dbReference>
<evidence type="ECO:0000313" key="2">
    <source>
        <dbReference type="Proteomes" id="UP000095283"/>
    </source>
</evidence>
<keyword evidence="2" id="KW-1185">Reference proteome</keyword>
<name>A0A1I7XF75_HETBA</name>
<dbReference type="PANTHER" id="PTHR46060:SF1">
    <property type="entry name" value="MARINER MOS1 TRANSPOSASE-LIKE PROTEIN"/>
    <property type="match status" value="1"/>
</dbReference>